<evidence type="ECO:0000256" key="2">
    <source>
        <dbReference type="ARBA" id="ARBA00023125"/>
    </source>
</evidence>
<reference evidence="4 5" key="1">
    <citation type="submission" date="2019-08" db="EMBL/GenBank/DDBJ databases">
        <title>In-depth cultivation of the pig gut microbiome towards novel bacterial diversity and tailored functional studies.</title>
        <authorList>
            <person name="Wylensek D."/>
            <person name="Hitch T.C.A."/>
            <person name="Clavel T."/>
        </authorList>
    </citation>
    <scope>NUCLEOTIDE SEQUENCE [LARGE SCALE GENOMIC DNA]</scope>
    <source>
        <strain evidence="4 5">WCA3-601-WT-6H</strain>
    </source>
</reference>
<protein>
    <recommendedName>
        <fullName evidence="3">Integrase SAM-like N-terminal domain-containing protein</fullName>
    </recommendedName>
</protein>
<dbReference type="EMBL" id="VUMU01000015">
    <property type="protein sequence ID" value="MST58768.1"/>
    <property type="molecule type" value="Genomic_DNA"/>
</dbReference>
<evidence type="ECO:0000256" key="1">
    <source>
        <dbReference type="ARBA" id="ARBA00008857"/>
    </source>
</evidence>
<dbReference type="GO" id="GO:0003677">
    <property type="term" value="F:DNA binding"/>
    <property type="evidence" value="ECO:0007669"/>
    <property type="project" value="UniProtKB-KW"/>
</dbReference>
<dbReference type="InterPro" id="IPR010998">
    <property type="entry name" value="Integrase_recombinase_N"/>
</dbReference>
<evidence type="ECO:0000313" key="4">
    <source>
        <dbReference type="EMBL" id="MST58768.1"/>
    </source>
</evidence>
<dbReference type="Proteomes" id="UP000476055">
    <property type="component" value="Unassembled WGS sequence"/>
</dbReference>
<feature type="domain" description="Integrase SAM-like N-terminal" evidence="3">
    <location>
        <begin position="7"/>
        <end position="45"/>
    </location>
</feature>
<keyword evidence="2" id="KW-0238">DNA-binding</keyword>
<dbReference type="GO" id="GO:0015074">
    <property type="term" value="P:DNA integration"/>
    <property type="evidence" value="ECO:0007669"/>
    <property type="project" value="InterPro"/>
</dbReference>
<organism evidence="4 5">
    <name type="scientific">Waltera intestinalis</name>
    <dbReference type="NCBI Taxonomy" id="2606635"/>
    <lineage>
        <taxon>Bacteria</taxon>
        <taxon>Bacillati</taxon>
        <taxon>Bacillota</taxon>
        <taxon>Clostridia</taxon>
        <taxon>Lachnospirales</taxon>
        <taxon>Lachnospiraceae</taxon>
        <taxon>Waltera</taxon>
    </lineage>
</organism>
<comment type="similarity">
    <text evidence="1">Belongs to the 'phage' integrase family.</text>
</comment>
<dbReference type="Gene3D" id="1.10.150.130">
    <property type="match status" value="1"/>
</dbReference>
<name>A0A6L5YLA1_9FIRM</name>
<sequence length="58" mass="6676">MYESYMNKIEDVGKLRNLKPGTIRTYKNNVRGFLKFINKHPEDLTCEGAGDLLPVLFS</sequence>
<dbReference type="AlphaFoldDB" id="A0A6L5YLA1"/>
<dbReference type="Pfam" id="PF13495">
    <property type="entry name" value="Phage_int_SAM_4"/>
    <property type="match status" value="1"/>
</dbReference>
<gene>
    <name evidence="4" type="ORF">FYJ59_11060</name>
</gene>
<keyword evidence="5" id="KW-1185">Reference proteome</keyword>
<proteinExistence type="inferred from homology"/>
<evidence type="ECO:0000259" key="3">
    <source>
        <dbReference type="Pfam" id="PF13495"/>
    </source>
</evidence>
<accession>A0A6L5YLA1</accession>
<evidence type="ECO:0000313" key="5">
    <source>
        <dbReference type="Proteomes" id="UP000476055"/>
    </source>
</evidence>
<comment type="caution">
    <text evidence="4">The sequence shown here is derived from an EMBL/GenBank/DDBJ whole genome shotgun (WGS) entry which is preliminary data.</text>
</comment>
<dbReference type="InterPro" id="IPR004107">
    <property type="entry name" value="Integrase_SAM-like_N"/>
</dbReference>